<dbReference type="PANTHER" id="PTHR11089:SF30">
    <property type="entry name" value="GUANINE NUCLEOTIDE-BINDING PROTEIN-LIKE 3 HOMOLOG"/>
    <property type="match status" value="1"/>
</dbReference>
<dbReference type="Gene3D" id="3.40.50.300">
    <property type="entry name" value="P-loop containing nucleotide triphosphate hydrolases"/>
    <property type="match status" value="1"/>
</dbReference>
<protein>
    <submittedName>
        <fullName evidence="3">Ribosome biogenesis GTPase A</fullName>
    </submittedName>
</protein>
<name>A0ABY8CJU6_ENCHE</name>
<sequence>MGIKKKRQSKRLTTRKRESMLKRARINERKKRRLNRKMRKKMEKVPPSVLRTDEENMQYAEIKRMAKLRKIEYDEALKNSERRESYLEEMMSMVSKSDVVFEVIDARDPDSSRNSEAEKIVSDHGKKLVMVLNYTQYVPRGVVNEWKDYLKKDGKICVELMEGEIEWIGKETRIGIFGNPRSGKNSVLQRITKALGEKPRFTIVSVPPSKITLSSVLRGCHELVGMPFRSYIDVVVERIDRSEISLRHGIPEFSSTEELLESICDENGIDGSSKCVRHMKACERFLEDFSQHKILFWRGVNDGENDLSFAFPS</sequence>
<evidence type="ECO:0000256" key="2">
    <source>
        <dbReference type="ARBA" id="ARBA00023134"/>
    </source>
</evidence>
<proteinExistence type="predicted"/>
<dbReference type="InterPro" id="IPR027417">
    <property type="entry name" value="P-loop_NTPase"/>
</dbReference>
<dbReference type="InterPro" id="IPR050755">
    <property type="entry name" value="TRAFAC_YlqF/YawG_RiboMat"/>
</dbReference>
<keyword evidence="2" id="KW-0342">GTP-binding</keyword>
<keyword evidence="4" id="KW-1185">Reference proteome</keyword>
<keyword evidence="1" id="KW-0547">Nucleotide-binding</keyword>
<reference evidence="3 4" key="1">
    <citation type="submission" date="2023-02" db="EMBL/GenBank/DDBJ databases">
        <title>Encephalitozoon hellem ATCC 50451 complete genome.</title>
        <authorList>
            <person name="Mascarenhas dos Santos A.C."/>
            <person name="Julian A.T."/>
            <person name="Pombert J.-F."/>
        </authorList>
    </citation>
    <scope>NUCLEOTIDE SEQUENCE [LARGE SCALE GENOMIC DNA]</scope>
    <source>
        <strain evidence="3 4">ATCC 50451</strain>
    </source>
</reference>
<gene>
    <name evidence="3" type="ORF">PFJ87_08g00400</name>
</gene>
<evidence type="ECO:0000313" key="3">
    <source>
        <dbReference type="EMBL" id="WEL39182.1"/>
    </source>
</evidence>
<organism evidence="3 4">
    <name type="scientific">Encephalitozoon hellem</name>
    <name type="common">Microsporidian parasite</name>
    <dbReference type="NCBI Taxonomy" id="27973"/>
    <lineage>
        <taxon>Eukaryota</taxon>
        <taxon>Fungi</taxon>
        <taxon>Fungi incertae sedis</taxon>
        <taxon>Microsporidia</taxon>
        <taxon>Unikaryonidae</taxon>
        <taxon>Encephalitozoon</taxon>
    </lineage>
</organism>
<evidence type="ECO:0000256" key="1">
    <source>
        <dbReference type="ARBA" id="ARBA00022741"/>
    </source>
</evidence>
<evidence type="ECO:0000313" key="4">
    <source>
        <dbReference type="Proteomes" id="UP001217963"/>
    </source>
</evidence>
<dbReference type="Proteomes" id="UP001217963">
    <property type="component" value="Chromosome VIII"/>
</dbReference>
<dbReference type="PANTHER" id="PTHR11089">
    <property type="entry name" value="GTP-BINDING PROTEIN-RELATED"/>
    <property type="match status" value="1"/>
</dbReference>
<dbReference type="EMBL" id="CP119069">
    <property type="protein sequence ID" value="WEL39182.1"/>
    <property type="molecule type" value="Genomic_DNA"/>
</dbReference>
<dbReference type="SUPFAM" id="SSF52540">
    <property type="entry name" value="P-loop containing nucleoside triphosphate hydrolases"/>
    <property type="match status" value="1"/>
</dbReference>
<accession>A0ABY8CJU6</accession>